<feature type="compositionally biased region" description="Polar residues" evidence="1">
    <location>
        <begin position="208"/>
        <end position="230"/>
    </location>
</feature>
<evidence type="ECO:0000256" key="1">
    <source>
        <dbReference type="SAM" id="MobiDB-lite"/>
    </source>
</evidence>
<feature type="compositionally biased region" description="Pro residues" evidence="1">
    <location>
        <begin position="26"/>
        <end position="62"/>
    </location>
</feature>
<sequence>MVLRWALLAVLAPICLAQYDYQVAPRPQPRPPPPRPPPPPPPADDPYGAPAPPAPQPPPPTPVQIVQKCPDCPAPQVVVVVPEQQPAIPTNLFTQQLMMQALGFGGLNSLGSGNQQQQMQTMAMMHLMQAQGMSYYQQMQMLGMMQMAKRFGGRPVPLQPVFRTTAEYSYPGKKIVFWPPYISARPKEVVRPAPAPAPSGYGPEPQPQIETSQYNSNQESTNIPDISQTFPQPPSGLAYDKGQAKKRHA</sequence>
<dbReference type="Proteomes" id="UP000887575">
    <property type="component" value="Unassembled WGS sequence"/>
</dbReference>
<evidence type="ECO:0000313" key="3">
    <source>
        <dbReference type="Proteomes" id="UP000887575"/>
    </source>
</evidence>
<feature type="region of interest" description="Disordered" evidence="1">
    <location>
        <begin position="23"/>
        <end position="62"/>
    </location>
</feature>
<proteinExistence type="predicted"/>
<organism evidence="3 4">
    <name type="scientific">Mesorhabditis belari</name>
    <dbReference type="NCBI Taxonomy" id="2138241"/>
    <lineage>
        <taxon>Eukaryota</taxon>
        <taxon>Metazoa</taxon>
        <taxon>Ecdysozoa</taxon>
        <taxon>Nematoda</taxon>
        <taxon>Chromadorea</taxon>
        <taxon>Rhabditida</taxon>
        <taxon>Rhabditina</taxon>
        <taxon>Rhabditomorpha</taxon>
        <taxon>Rhabditoidea</taxon>
        <taxon>Rhabditidae</taxon>
        <taxon>Mesorhabditinae</taxon>
        <taxon>Mesorhabditis</taxon>
    </lineage>
</organism>
<evidence type="ECO:0000313" key="4">
    <source>
        <dbReference type="WBParaSite" id="MBELARI_LOCUS6830"/>
    </source>
</evidence>
<feature type="chain" id="PRO_5042056594" evidence="2">
    <location>
        <begin position="18"/>
        <end position="249"/>
    </location>
</feature>
<evidence type="ECO:0000256" key="2">
    <source>
        <dbReference type="SAM" id="SignalP"/>
    </source>
</evidence>
<reference evidence="4" key="1">
    <citation type="submission" date="2024-02" db="UniProtKB">
        <authorList>
            <consortium name="WormBaseParasite"/>
        </authorList>
    </citation>
    <scope>IDENTIFICATION</scope>
</reference>
<feature type="region of interest" description="Disordered" evidence="1">
    <location>
        <begin position="193"/>
        <end position="249"/>
    </location>
</feature>
<protein>
    <submittedName>
        <fullName evidence="4">Uncharacterized protein</fullName>
    </submittedName>
</protein>
<accession>A0AAF3FI96</accession>
<keyword evidence="2" id="KW-0732">Signal</keyword>
<keyword evidence="3" id="KW-1185">Reference proteome</keyword>
<dbReference type="WBParaSite" id="MBELARI_LOCUS6830">
    <property type="protein sequence ID" value="MBELARI_LOCUS6830"/>
    <property type="gene ID" value="MBELARI_LOCUS6830"/>
</dbReference>
<dbReference type="PRINTS" id="PR01217">
    <property type="entry name" value="PRICHEXTENSN"/>
</dbReference>
<name>A0AAF3FI96_9BILA</name>
<feature type="signal peptide" evidence="2">
    <location>
        <begin position="1"/>
        <end position="17"/>
    </location>
</feature>
<dbReference type="AlphaFoldDB" id="A0AAF3FI96"/>